<dbReference type="VEuPathDB" id="FungiDB:SPPG_04089"/>
<dbReference type="InterPro" id="IPR032675">
    <property type="entry name" value="LRR_dom_sf"/>
</dbReference>
<dbReference type="OrthoDB" id="2128739at2759"/>
<name>A0A0L0HIY3_SPIPD</name>
<dbReference type="InParanoid" id="A0A0L0HIY3"/>
<accession>A0A0L0HIY3</accession>
<reference evidence="1 2" key="1">
    <citation type="submission" date="2009-08" db="EMBL/GenBank/DDBJ databases">
        <title>The Genome Sequence of Spizellomyces punctatus strain DAOM BR117.</title>
        <authorList>
            <consortium name="The Broad Institute Genome Sequencing Platform"/>
            <person name="Russ C."/>
            <person name="Cuomo C."/>
            <person name="Shea T."/>
            <person name="Young S.K."/>
            <person name="Zeng Q."/>
            <person name="Koehrsen M."/>
            <person name="Haas B."/>
            <person name="Borodovsky M."/>
            <person name="Guigo R."/>
            <person name="Alvarado L."/>
            <person name="Berlin A."/>
            <person name="Bochicchio J."/>
            <person name="Borenstein D."/>
            <person name="Chapman S."/>
            <person name="Chen Z."/>
            <person name="Engels R."/>
            <person name="Freedman E."/>
            <person name="Gellesch M."/>
            <person name="Goldberg J."/>
            <person name="Griggs A."/>
            <person name="Gujja S."/>
            <person name="Heiman D."/>
            <person name="Hepburn T."/>
            <person name="Howarth C."/>
            <person name="Jen D."/>
            <person name="Larson L."/>
            <person name="Lewis B."/>
            <person name="Mehta T."/>
            <person name="Park D."/>
            <person name="Pearson M."/>
            <person name="Roberts A."/>
            <person name="Saif S."/>
            <person name="Shenoy N."/>
            <person name="Sisk P."/>
            <person name="Stolte C."/>
            <person name="Sykes S."/>
            <person name="Thomson T."/>
            <person name="Walk T."/>
            <person name="White J."/>
            <person name="Yandava C."/>
            <person name="Burger G."/>
            <person name="Gray M.W."/>
            <person name="Holland P.W.H."/>
            <person name="King N."/>
            <person name="Lang F.B.F."/>
            <person name="Roger A.J."/>
            <person name="Ruiz-Trillo I."/>
            <person name="Lander E."/>
            <person name="Nusbaum C."/>
        </authorList>
    </citation>
    <scope>NUCLEOTIDE SEQUENCE [LARGE SCALE GENOMIC DNA]</scope>
    <source>
        <strain evidence="1 2">DAOM BR117</strain>
    </source>
</reference>
<sequence length="445" mass="50768">MPVPSLPDEIILQILLFLQPYYVISEEIASSTPWNEGTCTGSCELWRTVPGHSHLTHNWKSVRRAPGRYHPVIVVNHVPGRYHRRAAILDAGDISRQWRRASYLHPFWTDLAWHRLLDMPLQPPVDYADRFFKNMAADMARCARIRTVWLDLASWGCSISIGTLLHILEKIPRPERVHTFVLEMDWATSGDDRLIRTLARRFKHLRRVHIGGRPSDDVFHGLSSAALKHLASHWQEGSLTHLSLAGYGPGGNFSWKAFSRLLGKQRNVRHLAIGYVRGGINFEELSELLPGLKELCINFTSRTDMNNQTIQEPSFCNLPNIGALKELRSLTLQCLPGHDFSVAGIHLLLQCIAEEACKGVNEKGLRELRLPRRYQRARYVAEQLKRFECLLAIRTGKVEYSTLEALATINTLQKLWVPVPGMQVDWLREKVGILLPRVTLELETV</sequence>
<gene>
    <name evidence="1" type="ORF">SPPG_04089</name>
</gene>
<dbReference type="EMBL" id="KQ257455">
    <property type="protein sequence ID" value="KND00993.1"/>
    <property type="molecule type" value="Genomic_DNA"/>
</dbReference>
<evidence type="ECO:0008006" key="3">
    <source>
        <dbReference type="Google" id="ProtNLM"/>
    </source>
</evidence>
<protein>
    <recommendedName>
        <fullName evidence="3">F-box domain-containing protein</fullName>
    </recommendedName>
</protein>
<proteinExistence type="predicted"/>
<dbReference type="Gene3D" id="3.80.10.10">
    <property type="entry name" value="Ribonuclease Inhibitor"/>
    <property type="match status" value="1"/>
</dbReference>
<keyword evidence="2" id="KW-1185">Reference proteome</keyword>
<organism evidence="1 2">
    <name type="scientific">Spizellomyces punctatus (strain DAOM BR117)</name>
    <dbReference type="NCBI Taxonomy" id="645134"/>
    <lineage>
        <taxon>Eukaryota</taxon>
        <taxon>Fungi</taxon>
        <taxon>Fungi incertae sedis</taxon>
        <taxon>Chytridiomycota</taxon>
        <taxon>Chytridiomycota incertae sedis</taxon>
        <taxon>Chytridiomycetes</taxon>
        <taxon>Spizellomycetales</taxon>
        <taxon>Spizellomycetaceae</taxon>
        <taxon>Spizellomyces</taxon>
    </lineage>
</organism>
<dbReference type="SUPFAM" id="SSF52047">
    <property type="entry name" value="RNI-like"/>
    <property type="match status" value="1"/>
</dbReference>
<dbReference type="AlphaFoldDB" id="A0A0L0HIY3"/>
<dbReference type="RefSeq" id="XP_016609032.1">
    <property type="nucleotide sequence ID" value="XM_016752336.1"/>
</dbReference>
<dbReference type="Proteomes" id="UP000053201">
    <property type="component" value="Unassembled WGS sequence"/>
</dbReference>
<evidence type="ECO:0000313" key="2">
    <source>
        <dbReference type="Proteomes" id="UP000053201"/>
    </source>
</evidence>
<evidence type="ECO:0000313" key="1">
    <source>
        <dbReference type="EMBL" id="KND00993.1"/>
    </source>
</evidence>
<dbReference type="GeneID" id="27687561"/>